<name>A0A8S2TH33_9BILA</name>
<accession>A0A8S2TH33</accession>
<evidence type="ECO:0000313" key="1">
    <source>
        <dbReference type="EMBL" id="CAF4263169.1"/>
    </source>
</evidence>
<dbReference type="Proteomes" id="UP000676336">
    <property type="component" value="Unassembled WGS sequence"/>
</dbReference>
<dbReference type="EMBL" id="CAJOBI010029146">
    <property type="protein sequence ID" value="CAF4263169.1"/>
    <property type="molecule type" value="Genomic_DNA"/>
</dbReference>
<comment type="caution">
    <text evidence="2">The sequence shown here is derived from an EMBL/GenBank/DDBJ whole genome shotgun (WGS) entry which is preliminary data.</text>
</comment>
<feature type="non-terminal residue" evidence="2">
    <location>
        <position position="62"/>
    </location>
</feature>
<dbReference type="AlphaFoldDB" id="A0A8S2TH33"/>
<gene>
    <name evidence="2" type="ORF">GIL414_LOCUS24995</name>
    <name evidence="1" type="ORF">SMN809_LOCUS24506</name>
</gene>
<dbReference type="EMBL" id="CAJOBJ010032570">
    <property type="protein sequence ID" value="CAF4281325.1"/>
    <property type="molecule type" value="Genomic_DNA"/>
</dbReference>
<proteinExistence type="predicted"/>
<sequence length="62" mass="7294">MPNDLPWNMNDKIESQEKIAEIEEQNLSEKISQLSTNATNEEEPIMIMKEIKDQLEMIPDYL</sequence>
<evidence type="ECO:0000313" key="3">
    <source>
        <dbReference type="Proteomes" id="UP000681720"/>
    </source>
</evidence>
<protein>
    <submittedName>
        <fullName evidence="2">Uncharacterized protein</fullName>
    </submittedName>
</protein>
<feature type="non-terminal residue" evidence="2">
    <location>
        <position position="1"/>
    </location>
</feature>
<evidence type="ECO:0000313" key="2">
    <source>
        <dbReference type="EMBL" id="CAF4281325.1"/>
    </source>
</evidence>
<dbReference type="Proteomes" id="UP000681720">
    <property type="component" value="Unassembled WGS sequence"/>
</dbReference>
<reference evidence="2" key="1">
    <citation type="submission" date="2021-02" db="EMBL/GenBank/DDBJ databases">
        <authorList>
            <person name="Nowell W R."/>
        </authorList>
    </citation>
    <scope>NUCLEOTIDE SEQUENCE</scope>
</reference>
<organism evidence="2 3">
    <name type="scientific">Rotaria magnacalcarata</name>
    <dbReference type="NCBI Taxonomy" id="392030"/>
    <lineage>
        <taxon>Eukaryota</taxon>
        <taxon>Metazoa</taxon>
        <taxon>Spiralia</taxon>
        <taxon>Gnathifera</taxon>
        <taxon>Rotifera</taxon>
        <taxon>Eurotatoria</taxon>
        <taxon>Bdelloidea</taxon>
        <taxon>Philodinida</taxon>
        <taxon>Philodinidae</taxon>
        <taxon>Rotaria</taxon>
    </lineage>
</organism>